<reference evidence="2" key="2">
    <citation type="submission" date="2015-01" db="EMBL/GenBank/DDBJ databases">
        <title>Evolutionary Origins and Diversification of the Mycorrhizal Mutualists.</title>
        <authorList>
            <consortium name="DOE Joint Genome Institute"/>
            <consortium name="Mycorrhizal Genomics Consortium"/>
            <person name="Kohler A."/>
            <person name="Kuo A."/>
            <person name="Nagy L.G."/>
            <person name="Floudas D."/>
            <person name="Copeland A."/>
            <person name="Barry K.W."/>
            <person name="Cichocki N."/>
            <person name="Veneault-Fourrey C."/>
            <person name="LaButti K."/>
            <person name="Lindquist E.A."/>
            <person name="Lipzen A."/>
            <person name="Lundell T."/>
            <person name="Morin E."/>
            <person name="Murat C."/>
            <person name="Riley R."/>
            <person name="Ohm R."/>
            <person name="Sun H."/>
            <person name="Tunlid A."/>
            <person name="Henrissat B."/>
            <person name="Grigoriev I.V."/>
            <person name="Hibbett D.S."/>
            <person name="Martin F."/>
        </authorList>
    </citation>
    <scope>NUCLEOTIDE SEQUENCE [LARGE SCALE GENOMIC DNA]</scope>
    <source>
        <strain evidence="2">Marx 270</strain>
    </source>
</reference>
<evidence type="ECO:0000313" key="1">
    <source>
        <dbReference type="EMBL" id="KIO01623.1"/>
    </source>
</evidence>
<proteinExistence type="predicted"/>
<dbReference type="HOGENOM" id="CLU_115968_2_1_1"/>
<dbReference type="OrthoDB" id="2668679at2759"/>
<evidence type="ECO:0000313" key="2">
    <source>
        <dbReference type="Proteomes" id="UP000054217"/>
    </source>
</evidence>
<organism evidence="1 2">
    <name type="scientific">Pisolithus tinctorius Marx 270</name>
    <dbReference type="NCBI Taxonomy" id="870435"/>
    <lineage>
        <taxon>Eukaryota</taxon>
        <taxon>Fungi</taxon>
        <taxon>Dikarya</taxon>
        <taxon>Basidiomycota</taxon>
        <taxon>Agaricomycotina</taxon>
        <taxon>Agaricomycetes</taxon>
        <taxon>Agaricomycetidae</taxon>
        <taxon>Boletales</taxon>
        <taxon>Sclerodermatineae</taxon>
        <taxon>Pisolithaceae</taxon>
        <taxon>Pisolithus</taxon>
    </lineage>
</organism>
<gene>
    <name evidence="1" type="ORF">M404DRAFT_1003016</name>
</gene>
<keyword evidence="2" id="KW-1185">Reference proteome</keyword>
<dbReference type="AlphaFoldDB" id="A0A0C3IXR7"/>
<name>A0A0C3IXR7_PISTI</name>
<accession>A0A0C3IXR7</accession>
<reference evidence="1 2" key="1">
    <citation type="submission" date="2014-04" db="EMBL/GenBank/DDBJ databases">
        <authorList>
            <consortium name="DOE Joint Genome Institute"/>
            <person name="Kuo A."/>
            <person name="Kohler A."/>
            <person name="Costa M.D."/>
            <person name="Nagy L.G."/>
            <person name="Floudas D."/>
            <person name="Copeland A."/>
            <person name="Barry K.W."/>
            <person name="Cichocki N."/>
            <person name="Veneault-Fourrey C."/>
            <person name="LaButti K."/>
            <person name="Lindquist E.A."/>
            <person name="Lipzen A."/>
            <person name="Lundell T."/>
            <person name="Morin E."/>
            <person name="Murat C."/>
            <person name="Sun H."/>
            <person name="Tunlid A."/>
            <person name="Henrissat B."/>
            <person name="Grigoriev I.V."/>
            <person name="Hibbett D.S."/>
            <person name="Martin F."/>
            <person name="Nordberg H.P."/>
            <person name="Cantor M.N."/>
            <person name="Hua S.X."/>
        </authorList>
    </citation>
    <scope>NUCLEOTIDE SEQUENCE [LARGE SCALE GENOMIC DNA]</scope>
    <source>
        <strain evidence="1 2">Marx 270</strain>
    </source>
</reference>
<sequence length="143" mass="16023">MHQTQDASSKEYYIISVQHSQCLHDVSGCFPSSQREIAVISPDNFDVQAPKFSVTKGVGDNTYTIKVNGRGVRRGLADGFIYSFEDGDTEEWVITFWEDKRAYTIESKGIVGRAWTAPLGGGPPQIRLEPLVMTDQLFRFDSL</sequence>
<dbReference type="EMBL" id="KN831987">
    <property type="protein sequence ID" value="KIO01623.1"/>
    <property type="molecule type" value="Genomic_DNA"/>
</dbReference>
<dbReference type="Proteomes" id="UP000054217">
    <property type="component" value="Unassembled WGS sequence"/>
</dbReference>
<dbReference type="InParanoid" id="A0A0C3IXR7"/>
<dbReference type="Gene3D" id="2.80.10.50">
    <property type="match status" value="1"/>
</dbReference>
<protein>
    <submittedName>
        <fullName evidence="1">Uncharacterized protein</fullName>
    </submittedName>
</protein>